<accession>A0ABP1CHR3</accession>
<gene>
    <name evidence="2" type="ORF">GFSPODELE1_LOCUS642</name>
</gene>
<dbReference type="InterPro" id="IPR013241">
    <property type="entry name" value="RNase_P_Pop3"/>
</dbReference>
<dbReference type="PANTHER" id="PTHR28272">
    <property type="entry name" value="RIBONUCLEASES P/MRP PROTEIN SUBUNIT POP3"/>
    <property type="match status" value="1"/>
</dbReference>
<sequence>MSDRIARKHHNQTNRAQPRNGADRKVVYKSVLENPFRVSWPTVPANVQNMLLARVIQLLDGMSHFHRERQSKSRAQKKLSTGLAVSAKSRRQLDIAENQTNEMDTSEDLDATHVPSDIPSDESNVIAHGQEAGSLAITRPPQIIQHLTIGINEVTKGLELRAKSSCQTLSADIVSCSERPKQNFAQLVLVCCGDVNPPILISHLPQLVASCNSTRTSQQQNPHIGCIWLVPLPRGAEESLAEALGLRRVSVLSIHSTAPNFSDFLPLLSSVPILSAPWVQPKISDKPCTLTPTHIKQLRTSAPKNMREAKEKRSEAKAAAKARKKAQRSAGTSTKSLPLIHRDVIMAT</sequence>
<dbReference type="PANTHER" id="PTHR28272:SF1">
    <property type="entry name" value="RIBONUCLEASES P_MRP PROTEIN SUBUNIT POP3"/>
    <property type="match status" value="1"/>
</dbReference>
<organism evidence="2 3">
    <name type="scientific">Somion occarium</name>
    <dbReference type="NCBI Taxonomy" id="3059160"/>
    <lineage>
        <taxon>Eukaryota</taxon>
        <taxon>Fungi</taxon>
        <taxon>Dikarya</taxon>
        <taxon>Basidiomycota</taxon>
        <taxon>Agaricomycotina</taxon>
        <taxon>Agaricomycetes</taxon>
        <taxon>Polyporales</taxon>
        <taxon>Cerrenaceae</taxon>
        <taxon>Somion</taxon>
    </lineage>
</organism>
<feature type="compositionally biased region" description="Basic residues" evidence="1">
    <location>
        <begin position="1"/>
        <end position="12"/>
    </location>
</feature>
<dbReference type="Gene3D" id="3.30.1330.30">
    <property type="match status" value="1"/>
</dbReference>
<feature type="compositionally biased region" description="Basic and acidic residues" evidence="1">
    <location>
        <begin position="305"/>
        <end position="318"/>
    </location>
</feature>
<dbReference type="InterPro" id="IPR029064">
    <property type="entry name" value="Ribosomal_eL30-like_sf"/>
</dbReference>
<evidence type="ECO:0000256" key="1">
    <source>
        <dbReference type="SAM" id="MobiDB-lite"/>
    </source>
</evidence>
<evidence type="ECO:0000313" key="3">
    <source>
        <dbReference type="Proteomes" id="UP001497453"/>
    </source>
</evidence>
<reference evidence="3" key="1">
    <citation type="submission" date="2024-04" db="EMBL/GenBank/DDBJ databases">
        <authorList>
            <person name="Shaw F."/>
            <person name="Minotto A."/>
        </authorList>
    </citation>
    <scope>NUCLEOTIDE SEQUENCE [LARGE SCALE GENOMIC DNA]</scope>
</reference>
<proteinExistence type="predicted"/>
<name>A0ABP1CHR3_9APHY</name>
<dbReference type="EMBL" id="OZ037944">
    <property type="protein sequence ID" value="CAL1695211.1"/>
    <property type="molecule type" value="Genomic_DNA"/>
</dbReference>
<evidence type="ECO:0000313" key="2">
    <source>
        <dbReference type="EMBL" id="CAL1695211.1"/>
    </source>
</evidence>
<protein>
    <submittedName>
        <fullName evidence="2">Uncharacterized protein</fullName>
    </submittedName>
</protein>
<feature type="region of interest" description="Disordered" evidence="1">
    <location>
        <begin position="1"/>
        <end position="24"/>
    </location>
</feature>
<feature type="region of interest" description="Disordered" evidence="1">
    <location>
        <begin position="301"/>
        <end position="334"/>
    </location>
</feature>
<dbReference type="Proteomes" id="UP001497453">
    <property type="component" value="Chromosome 1"/>
</dbReference>
<keyword evidence="3" id="KW-1185">Reference proteome</keyword>
<dbReference type="Pfam" id="PF08228">
    <property type="entry name" value="RNase_P_pop3"/>
    <property type="match status" value="1"/>
</dbReference>